<dbReference type="EMBL" id="GL883146">
    <property type="protein sequence ID" value="EGG00585.1"/>
    <property type="molecule type" value="Genomic_DNA"/>
</dbReference>
<feature type="compositionally biased region" description="Basic and acidic residues" evidence="1">
    <location>
        <begin position="199"/>
        <end position="216"/>
    </location>
</feature>
<protein>
    <submittedName>
        <fullName evidence="2">Uncharacterized protein</fullName>
    </submittedName>
</protein>
<keyword evidence="3" id="KW-1185">Reference proteome</keyword>
<dbReference type="HOGENOM" id="CLU_408300_0_0_1"/>
<organism evidence="3">
    <name type="scientific">Melampsora larici-populina (strain 98AG31 / pathotype 3-4-7)</name>
    <name type="common">Poplar leaf rust fungus</name>
    <dbReference type="NCBI Taxonomy" id="747676"/>
    <lineage>
        <taxon>Eukaryota</taxon>
        <taxon>Fungi</taxon>
        <taxon>Dikarya</taxon>
        <taxon>Basidiomycota</taxon>
        <taxon>Pucciniomycotina</taxon>
        <taxon>Pucciniomycetes</taxon>
        <taxon>Pucciniales</taxon>
        <taxon>Melampsoraceae</taxon>
        <taxon>Melampsora</taxon>
    </lineage>
</organism>
<dbReference type="VEuPathDB" id="FungiDB:MELLADRAFT_93159"/>
<dbReference type="Proteomes" id="UP000001072">
    <property type="component" value="Unassembled WGS sequence"/>
</dbReference>
<reference evidence="3" key="1">
    <citation type="journal article" date="2011" name="Proc. Natl. Acad. Sci. U.S.A.">
        <title>Obligate biotrophy features unraveled by the genomic analysis of rust fungi.</title>
        <authorList>
            <person name="Duplessis S."/>
            <person name="Cuomo C.A."/>
            <person name="Lin Y.-C."/>
            <person name="Aerts A."/>
            <person name="Tisserant E."/>
            <person name="Veneault-Fourrey C."/>
            <person name="Joly D.L."/>
            <person name="Hacquard S."/>
            <person name="Amselem J."/>
            <person name="Cantarel B.L."/>
            <person name="Chiu R."/>
            <person name="Coutinho P.M."/>
            <person name="Feau N."/>
            <person name="Field M."/>
            <person name="Frey P."/>
            <person name="Gelhaye E."/>
            <person name="Goldberg J."/>
            <person name="Grabherr M.G."/>
            <person name="Kodira C.D."/>
            <person name="Kohler A."/>
            <person name="Kuees U."/>
            <person name="Lindquist E.A."/>
            <person name="Lucas S.M."/>
            <person name="Mago R."/>
            <person name="Mauceli E."/>
            <person name="Morin E."/>
            <person name="Murat C."/>
            <person name="Pangilinan J.L."/>
            <person name="Park R."/>
            <person name="Pearson M."/>
            <person name="Quesneville H."/>
            <person name="Rouhier N."/>
            <person name="Sakthikumar S."/>
            <person name="Salamov A.A."/>
            <person name="Schmutz J."/>
            <person name="Selles B."/>
            <person name="Shapiro H."/>
            <person name="Tanguay P."/>
            <person name="Tuskan G.A."/>
            <person name="Henrissat B."/>
            <person name="Van de Peer Y."/>
            <person name="Rouze P."/>
            <person name="Ellis J.G."/>
            <person name="Dodds P.N."/>
            <person name="Schein J.E."/>
            <person name="Zhong S."/>
            <person name="Hamelin R.C."/>
            <person name="Grigoriev I.V."/>
            <person name="Szabo L.J."/>
            <person name="Martin F."/>
        </authorList>
    </citation>
    <scope>NUCLEOTIDE SEQUENCE [LARGE SCALE GENOMIC DNA]</scope>
    <source>
        <strain evidence="3">98AG31 / pathotype 3-4-7</strain>
    </source>
</reference>
<name>F4S4A9_MELLP</name>
<evidence type="ECO:0000313" key="3">
    <source>
        <dbReference type="Proteomes" id="UP000001072"/>
    </source>
</evidence>
<dbReference type="OrthoDB" id="10369193at2759"/>
<sequence length="814" mass="92941">MEDRTTTVVHFVLLNGGLQFGFWNGHMIGLAQNCLSLFFSFRPLKSFTAAPVISPEHYEGTSSTCFIGQGGAGTDQVKIELKKLKRCHIHDISRSHIQTLQPEYPDKKIKTWPRRTDEMKSLTHLIWLASLFCERLSAQGTVPLLKNLPGKATSSAANVGPDVIMVDRFTFTAPEEIADVKNKIGIRPSEETGTYSRAHHGEDDSDNPAKKIKTEPTEESQDLNFGNKEAHISTDLPTYAPAQDVVPYSFFFQSAKKIAATIDLDHNIMSLASNIQILIEKLGATSQVWEWWIYQNELLTLECFINAHTALHKDGLGECERAWTLGIVAALVKHLPSVPTEMVQRLKNSLWKHHVYLEIQAAIEFEEPLTQRFSALLMNSQHHMTNQGLEECFSRAQLFKSHDEIRARYFPAKEDGIDEFVADHLLDVNIPEEETIIKSMIRGFANHFKKLEIRSWEGTYAKAIFIYLMNHWQNRDARRSNTLLEWIQNDFNLYRDLHLPFMKIDIRSILGNPGIISKGINYNELIDISKPLREKLFQDFLTCQGRDTFSASTQSDMYKLTVIVSLIHPSLKNLVTQGIDQNPGILQRLAPVWLEMYPGLAEGFHNFFEYQYAPFRKRPTYFSGAHRLLLSRKMSQFTATKSLSKAFVKAPLNVSKFQPSLVNNLLSQVENILNTHVEHNEIPKVYLLALQVIHHMVKYSEGATEILLKKLDQDIKFRQKIYLSVDHVLQSNIFVDNIAQIDECVLVFELEPFLTLLKMIIDTGPIWGWGEVNKPAENVTMWAKELELATCTHPVITFGDLPDPRAESLLWLNK</sequence>
<dbReference type="InParanoid" id="F4S4A9"/>
<proteinExistence type="predicted"/>
<dbReference type="RefSeq" id="XP_007416232.1">
    <property type="nucleotide sequence ID" value="XM_007416170.1"/>
</dbReference>
<gene>
    <name evidence="2" type="ORF">MELLADRAFT_93159</name>
</gene>
<dbReference type="GeneID" id="18936488"/>
<dbReference type="AlphaFoldDB" id="F4S4A9"/>
<accession>F4S4A9</accession>
<feature type="region of interest" description="Disordered" evidence="1">
    <location>
        <begin position="188"/>
        <end position="225"/>
    </location>
</feature>
<dbReference type="KEGG" id="mlr:MELLADRAFT_93159"/>
<evidence type="ECO:0000256" key="1">
    <source>
        <dbReference type="SAM" id="MobiDB-lite"/>
    </source>
</evidence>
<evidence type="ECO:0000313" key="2">
    <source>
        <dbReference type="EMBL" id="EGG00585.1"/>
    </source>
</evidence>